<reference evidence="3" key="1">
    <citation type="submission" date="2023-07" db="EMBL/GenBank/DDBJ databases">
        <title>A collection of bacterial strains from the Burkholderia cepacia Research Laboratory and Repository.</title>
        <authorList>
            <person name="Lipuma J."/>
            <person name="Spilker T."/>
            <person name="Caverly L."/>
        </authorList>
    </citation>
    <scope>NUCLEOTIDE SEQUENCE</scope>
    <source>
        <strain evidence="3">AU44979</strain>
    </source>
</reference>
<accession>A0AAP4VN48</accession>
<feature type="compositionally biased region" description="Basic and acidic residues" evidence="1">
    <location>
        <begin position="183"/>
        <end position="196"/>
    </location>
</feature>
<sequence length="282" mass="29720">MSPGSIENWFALPPPRAASYLPAPYGARHGVTARFTNSSPESVYLPNRRLVVASDTCAADFGHDNLAWSRKPPPRGRARLMLAAIGGAVFGAALMALFGAMMAGRAEEQSHSTRGSLPTGKRAPASVVASAAEAVPPPTQVLDSVPALAPPSASAASRADALPQPMRRANAHAVPALRPTPPRRSDSASVRVREPEVVQPVSGKAALRRAPTKPRPAAPADPSVSRAPDRCGADWLCGDALRALQGELKQWEARKHLPAAGESHVAGQTSVHLTDHRRVTEW</sequence>
<dbReference type="RefSeq" id="WP_137910418.1">
    <property type="nucleotide sequence ID" value="NZ_CADEUY010000004.1"/>
</dbReference>
<feature type="region of interest" description="Disordered" evidence="1">
    <location>
        <begin position="145"/>
        <end position="229"/>
    </location>
</feature>
<evidence type="ECO:0000256" key="2">
    <source>
        <dbReference type="SAM" id="Phobius"/>
    </source>
</evidence>
<evidence type="ECO:0000313" key="4">
    <source>
        <dbReference type="Proteomes" id="UP001172109"/>
    </source>
</evidence>
<feature type="transmembrane region" description="Helical" evidence="2">
    <location>
        <begin position="80"/>
        <end position="103"/>
    </location>
</feature>
<keyword evidence="2" id="KW-0812">Transmembrane</keyword>
<keyword evidence="2" id="KW-1133">Transmembrane helix</keyword>
<feature type="compositionally biased region" description="Basic and acidic residues" evidence="1">
    <location>
        <begin position="273"/>
        <end position="282"/>
    </location>
</feature>
<dbReference type="EMBL" id="JAUJQS010000027">
    <property type="protein sequence ID" value="MDN7568651.1"/>
    <property type="molecule type" value="Genomic_DNA"/>
</dbReference>
<protein>
    <submittedName>
        <fullName evidence="3">Uncharacterized protein</fullName>
    </submittedName>
</protein>
<keyword evidence="2" id="KW-0472">Membrane</keyword>
<comment type="caution">
    <text evidence="3">The sequence shown here is derived from an EMBL/GenBank/DDBJ whole genome shotgun (WGS) entry which is preliminary data.</text>
</comment>
<dbReference type="AlphaFoldDB" id="A0AAP4VN48"/>
<name>A0AAP4VN48_9BURK</name>
<evidence type="ECO:0000313" key="3">
    <source>
        <dbReference type="EMBL" id="MDN7568651.1"/>
    </source>
</evidence>
<dbReference type="Proteomes" id="UP001172109">
    <property type="component" value="Unassembled WGS sequence"/>
</dbReference>
<gene>
    <name evidence="3" type="ORF">QZM56_29470</name>
</gene>
<feature type="region of interest" description="Disordered" evidence="1">
    <location>
        <begin position="259"/>
        <end position="282"/>
    </location>
</feature>
<evidence type="ECO:0000256" key="1">
    <source>
        <dbReference type="SAM" id="MobiDB-lite"/>
    </source>
</evidence>
<organism evidence="3 4">
    <name type="scientific">Burkholderia contaminans</name>
    <dbReference type="NCBI Taxonomy" id="488447"/>
    <lineage>
        <taxon>Bacteria</taxon>
        <taxon>Pseudomonadati</taxon>
        <taxon>Pseudomonadota</taxon>
        <taxon>Betaproteobacteria</taxon>
        <taxon>Burkholderiales</taxon>
        <taxon>Burkholderiaceae</taxon>
        <taxon>Burkholderia</taxon>
        <taxon>Burkholderia cepacia complex</taxon>
    </lineage>
</organism>
<proteinExistence type="predicted"/>
<feature type="compositionally biased region" description="Low complexity" evidence="1">
    <location>
        <begin position="145"/>
        <end position="163"/>
    </location>
</feature>